<comment type="subcellular location">
    <subcellularLocation>
        <location evidence="1">Secreted</location>
    </subcellularLocation>
</comment>
<dbReference type="GO" id="GO:0005576">
    <property type="term" value="C:extracellular region"/>
    <property type="evidence" value="ECO:0007669"/>
    <property type="project" value="UniProtKB-SubCell"/>
</dbReference>
<dbReference type="FunCoup" id="A0A2G5E5A4">
    <property type="interactions" value="67"/>
</dbReference>
<dbReference type="InParanoid" id="A0A2G5E5A4"/>
<evidence type="ECO:0000256" key="3">
    <source>
        <dbReference type="ARBA" id="ARBA00022525"/>
    </source>
</evidence>
<keyword evidence="5" id="KW-0378">Hydrolase</keyword>
<dbReference type="GO" id="GO:0016788">
    <property type="term" value="F:hydrolase activity, acting on ester bonds"/>
    <property type="evidence" value="ECO:0007669"/>
    <property type="project" value="InterPro"/>
</dbReference>
<keyword evidence="4" id="KW-0732">Signal</keyword>
<evidence type="ECO:0000256" key="4">
    <source>
        <dbReference type="ARBA" id="ARBA00022729"/>
    </source>
</evidence>
<evidence type="ECO:0000256" key="2">
    <source>
        <dbReference type="ARBA" id="ARBA00008668"/>
    </source>
</evidence>
<dbReference type="InterPro" id="IPR051238">
    <property type="entry name" value="GDSL_esterase/lipase"/>
</dbReference>
<dbReference type="SUPFAM" id="SSF52266">
    <property type="entry name" value="SGNH hydrolase"/>
    <property type="match status" value="1"/>
</dbReference>
<organism evidence="8 9">
    <name type="scientific">Aquilegia coerulea</name>
    <name type="common">Rocky mountain columbine</name>
    <dbReference type="NCBI Taxonomy" id="218851"/>
    <lineage>
        <taxon>Eukaryota</taxon>
        <taxon>Viridiplantae</taxon>
        <taxon>Streptophyta</taxon>
        <taxon>Embryophyta</taxon>
        <taxon>Tracheophyta</taxon>
        <taxon>Spermatophyta</taxon>
        <taxon>Magnoliopsida</taxon>
        <taxon>Ranunculales</taxon>
        <taxon>Ranunculaceae</taxon>
        <taxon>Thalictroideae</taxon>
        <taxon>Aquilegia</taxon>
    </lineage>
</organism>
<accession>A0A2G5E5A4</accession>
<name>A0A2G5E5A4_AQUCA</name>
<dbReference type="GO" id="GO:0016042">
    <property type="term" value="P:lipid catabolic process"/>
    <property type="evidence" value="ECO:0007669"/>
    <property type="project" value="UniProtKB-KW"/>
</dbReference>
<dbReference type="EMBL" id="KZ305028">
    <property type="protein sequence ID" value="PIA50948.1"/>
    <property type="molecule type" value="Genomic_DNA"/>
</dbReference>
<keyword evidence="6" id="KW-0442">Lipid degradation</keyword>
<dbReference type="InterPro" id="IPR035669">
    <property type="entry name" value="SGNH_plant_lipase-like"/>
</dbReference>
<evidence type="ECO:0000313" key="8">
    <source>
        <dbReference type="EMBL" id="PIA50948.1"/>
    </source>
</evidence>
<keyword evidence="7" id="KW-0443">Lipid metabolism</keyword>
<keyword evidence="3" id="KW-0964">Secreted</keyword>
<dbReference type="InterPro" id="IPR001087">
    <property type="entry name" value="GDSL"/>
</dbReference>
<sequence>MFLMFSVPVCLAQFVPANFVFGDSLAEVGNNHYILTLSRSDFVPNGIDFGRPTGRFTNGRTIIDIIGQEFGFTDFTPPYYAPTTTGNVVLRGVNYASGGGGILNFTGYVFGGRINLNGQLDNFANTRQDIISNIGAPATLQLFSKSIFSVTIGSNDFINNYLSSDHERKLVSPEAFVDAMIYRYRIQLTRLYTLGARKIVLANVGPIGCIPYSRDMNPFAGDDCIAFPNQLASLFNTRLKPLVRELNAKLKGSLFVYADVNRIVLDIIQNFRFYGFENPTSACCRAASITIGGRFGGKVPCLPTNKVCPDRSKYVFWDAFHPSEAANMIIARRLLDGGSTDIFPVNVRQLARASLQIKA</sequence>
<dbReference type="Gene3D" id="3.40.50.1110">
    <property type="entry name" value="SGNH hydrolase"/>
    <property type="match status" value="1"/>
</dbReference>
<evidence type="ECO:0000256" key="1">
    <source>
        <dbReference type="ARBA" id="ARBA00004613"/>
    </source>
</evidence>
<dbReference type="AlphaFoldDB" id="A0A2G5E5A4"/>
<evidence type="ECO:0000256" key="5">
    <source>
        <dbReference type="ARBA" id="ARBA00022801"/>
    </source>
</evidence>
<evidence type="ECO:0000256" key="6">
    <source>
        <dbReference type="ARBA" id="ARBA00022963"/>
    </source>
</evidence>
<evidence type="ECO:0000313" key="9">
    <source>
        <dbReference type="Proteomes" id="UP000230069"/>
    </source>
</evidence>
<evidence type="ECO:0000256" key="7">
    <source>
        <dbReference type="ARBA" id="ARBA00023098"/>
    </source>
</evidence>
<proteinExistence type="inferred from homology"/>
<dbReference type="OrthoDB" id="1600564at2759"/>
<protein>
    <submittedName>
        <fullName evidence="8">Uncharacterized protein</fullName>
    </submittedName>
</protein>
<dbReference type="PANTHER" id="PTHR45650">
    <property type="entry name" value="GDSL-LIKE LIPASE/ACYLHYDROLASE-RELATED"/>
    <property type="match status" value="1"/>
</dbReference>
<reference evidence="8 9" key="1">
    <citation type="submission" date="2017-09" db="EMBL/GenBank/DDBJ databases">
        <title>WGS assembly of Aquilegia coerulea Goldsmith.</title>
        <authorList>
            <person name="Hodges S."/>
            <person name="Kramer E."/>
            <person name="Nordborg M."/>
            <person name="Tomkins J."/>
            <person name="Borevitz J."/>
            <person name="Derieg N."/>
            <person name="Yan J."/>
            <person name="Mihaltcheva S."/>
            <person name="Hayes R.D."/>
            <person name="Rokhsar D."/>
        </authorList>
    </citation>
    <scope>NUCLEOTIDE SEQUENCE [LARGE SCALE GENOMIC DNA]</scope>
    <source>
        <strain evidence="9">cv. Goldsmith</strain>
    </source>
</reference>
<dbReference type="STRING" id="218851.A0A2G5E5A4"/>
<dbReference type="CDD" id="cd01837">
    <property type="entry name" value="SGNH_plant_lipase_like"/>
    <property type="match status" value="1"/>
</dbReference>
<dbReference type="PANTHER" id="PTHR45650:SF4">
    <property type="entry name" value="GDSL-LIKE LIPASE_ACYLHYDROLASE FAMILY PROTEIN, EXPRESSED"/>
    <property type="match status" value="1"/>
</dbReference>
<keyword evidence="9" id="KW-1185">Reference proteome</keyword>
<dbReference type="Pfam" id="PF00657">
    <property type="entry name" value="Lipase_GDSL"/>
    <property type="match status" value="1"/>
</dbReference>
<dbReference type="Proteomes" id="UP000230069">
    <property type="component" value="Unassembled WGS sequence"/>
</dbReference>
<gene>
    <name evidence="8" type="ORF">AQUCO_01100044v1</name>
</gene>
<dbReference type="InterPro" id="IPR036514">
    <property type="entry name" value="SGNH_hydro_sf"/>
</dbReference>
<comment type="similarity">
    <text evidence="2">Belongs to the 'GDSL' lipolytic enzyme family.</text>
</comment>